<dbReference type="RefSeq" id="WP_143328269.1">
    <property type="nucleotide sequence ID" value="NZ_FCOE02000075.1"/>
</dbReference>
<name>A0A158E5H6_9BURK</name>
<reference evidence="1" key="1">
    <citation type="submission" date="2016-01" db="EMBL/GenBank/DDBJ databases">
        <authorList>
            <person name="Peeters C."/>
        </authorList>
    </citation>
    <scope>NUCLEOTIDE SEQUENCE [LARGE SCALE GENOMIC DNA]</scope>
    <source>
        <strain evidence="1">LMG 29323</strain>
    </source>
</reference>
<dbReference type="STRING" id="1777141.AWB80_08287"/>
<dbReference type="EMBL" id="FCOE02000075">
    <property type="protein sequence ID" value="SAL02141.1"/>
    <property type="molecule type" value="Genomic_DNA"/>
</dbReference>
<evidence type="ECO:0000313" key="2">
    <source>
        <dbReference type="Proteomes" id="UP000054911"/>
    </source>
</evidence>
<protein>
    <submittedName>
        <fullName evidence="1">Uncharacterized protein</fullName>
    </submittedName>
</protein>
<dbReference type="Proteomes" id="UP000054911">
    <property type="component" value="Unassembled WGS sequence"/>
</dbReference>
<proteinExistence type="predicted"/>
<gene>
    <name evidence="1" type="ORF">AWB80_08287</name>
</gene>
<keyword evidence="2" id="KW-1185">Reference proteome</keyword>
<comment type="caution">
    <text evidence="1">The sequence shown here is derived from an EMBL/GenBank/DDBJ whole genome shotgun (WGS) entry which is preliminary data.</text>
</comment>
<evidence type="ECO:0000313" key="1">
    <source>
        <dbReference type="EMBL" id="SAL02141.1"/>
    </source>
</evidence>
<organism evidence="1 2">
    <name type="scientific">Caballeronia pedi</name>
    <dbReference type="NCBI Taxonomy" id="1777141"/>
    <lineage>
        <taxon>Bacteria</taxon>
        <taxon>Pseudomonadati</taxon>
        <taxon>Pseudomonadota</taxon>
        <taxon>Betaproteobacteria</taxon>
        <taxon>Burkholderiales</taxon>
        <taxon>Burkholderiaceae</taxon>
        <taxon>Caballeronia</taxon>
    </lineage>
</organism>
<dbReference type="AlphaFoldDB" id="A0A158E5H6"/>
<accession>A0A158E5H6</accession>
<sequence length="72" mass="7622">MAKRAQVVKRQELNGIFIVDLKVLQLSNDQLEVIGIALQETVQAELAKIDDTEGLKGGPLGGGIAGYVAAMD</sequence>